<accession>A0A1H0KT16</accession>
<keyword evidence="7 8" id="KW-0472">Membrane</keyword>
<evidence type="ECO:0000256" key="8">
    <source>
        <dbReference type="SAM" id="Phobius"/>
    </source>
</evidence>
<dbReference type="STRING" id="91360.SAMN05660330_00619"/>
<feature type="transmembrane region" description="Helical" evidence="8">
    <location>
        <begin position="165"/>
        <end position="186"/>
    </location>
</feature>
<dbReference type="NCBIfam" id="NF028537">
    <property type="entry name" value="P_eth_NH2_trans"/>
    <property type="match status" value="1"/>
</dbReference>
<evidence type="ECO:0000313" key="12">
    <source>
        <dbReference type="Proteomes" id="UP000199073"/>
    </source>
</evidence>
<feature type="transmembrane region" description="Helical" evidence="8">
    <location>
        <begin position="60"/>
        <end position="83"/>
    </location>
</feature>
<dbReference type="InterPro" id="IPR012549">
    <property type="entry name" value="EptA-like_N"/>
</dbReference>
<dbReference type="Pfam" id="PF00884">
    <property type="entry name" value="Sulfatase"/>
    <property type="match status" value="1"/>
</dbReference>
<evidence type="ECO:0000259" key="9">
    <source>
        <dbReference type="Pfam" id="PF00884"/>
    </source>
</evidence>
<gene>
    <name evidence="11" type="ORF">SAMN05660330_00619</name>
</gene>
<protein>
    <submittedName>
        <fullName evidence="11">Phosphatidylethanolamine:Kdo2-lipid A phosphoethanolamine transferase</fullName>
    </submittedName>
</protein>
<dbReference type="InterPro" id="IPR058130">
    <property type="entry name" value="PEA_transf_C"/>
</dbReference>
<keyword evidence="5 8" id="KW-0812">Transmembrane</keyword>
<proteinExistence type="predicted"/>
<evidence type="ECO:0000259" key="10">
    <source>
        <dbReference type="Pfam" id="PF08019"/>
    </source>
</evidence>
<name>A0A1H0KT16_9BACT</name>
<dbReference type="EMBL" id="FNJI01000003">
    <property type="protein sequence ID" value="SDO59089.1"/>
    <property type="molecule type" value="Genomic_DNA"/>
</dbReference>
<keyword evidence="3" id="KW-0997">Cell inner membrane</keyword>
<evidence type="ECO:0000256" key="7">
    <source>
        <dbReference type="ARBA" id="ARBA00023136"/>
    </source>
</evidence>
<feature type="transmembrane region" description="Helical" evidence="8">
    <location>
        <begin position="29"/>
        <end position="54"/>
    </location>
</feature>
<evidence type="ECO:0000256" key="3">
    <source>
        <dbReference type="ARBA" id="ARBA00022519"/>
    </source>
</evidence>
<dbReference type="Gene3D" id="3.40.720.10">
    <property type="entry name" value="Alkaline Phosphatase, subunit A"/>
    <property type="match status" value="1"/>
</dbReference>
<dbReference type="GO" id="GO:0005886">
    <property type="term" value="C:plasma membrane"/>
    <property type="evidence" value="ECO:0007669"/>
    <property type="project" value="UniProtKB-SubCell"/>
</dbReference>
<evidence type="ECO:0000256" key="1">
    <source>
        <dbReference type="ARBA" id="ARBA00004429"/>
    </source>
</evidence>
<keyword evidence="6 8" id="KW-1133">Transmembrane helix</keyword>
<comment type="subcellular location">
    <subcellularLocation>
        <location evidence="1">Cell inner membrane</location>
        <topology evidence="1">Multi-pass membrane protein</topology>
    </subcellularLocation>
</comment>
<dbReference type="InterPro" id="IPR000917">
    <property type="entry name" value="Sulfatase_N"/>
</dbReference>
<keyword evidence="2" id="KW-1003">Cell membrane</keyword>
<dbReference type="CDD" id="cd16017">
    <property type="entry name" value="LptA"/>
    <property type="match status" value="1"/>
</dbReference>
<dbReference type="PANTHER" id="PTHR30443:SF0">
    <property type="entry name" value="PHOSPHOETHANOLAMINE TRANSFERASE EPTA"/>
    <property type="match status" value="1"/>
</dbReference>
<sequence length="561" mass="63675">MVRIVNAMQPLKGTFCMFKNKYEMRPTTLIILVSLFFVLCGNIAFFRNVFAIFPVSSENIVFLLFLAVGLAVLLTFVLTLVTLKYTIKPLLLILLLISSVTAYFMDNYNIVMDDEMVRSVFATDWPETFDLLSWKMGLYVLLLCVVPSLFVCRVKLVYPPVKKSVIYKIITCVASVTIIVAMILGASGHFASFFREHKPLRYYTNPSYYLYSTGKYVADLLHFSSEKTDMAALGKDARVVKVPGRDNGRPKLVVLVVGEAARADHFSLNGYAKKTNPLLQNENIVDFSKMYSCGTTTAYSVPCMFSSFTREDYSPQKGRMYENILDVLTHTKSIEILWRDNNSDSKGVALRVPYEDFQTPATNPVCADGECRDEGMLAGLDRYVAHHPGKDMLIVLHQKGNHGPAYYKRYPKEFERFQPVCRTNQLEKCSRKEIANAYDNALLYTDYFLSRVISFLRGYDGGYNTAMLYYSDHGESLGENNIYLHGLPYVIAPDAQTHVASLMWLGGGMAEVVDLQKIRQDKDLHYSHDNLFHTLLGIFNVDTQLYNRDLDLVSSQETIVL</sequence>
<evidence type="ECO:0000256" key="4">
    <source>
        <dbReference type="ARBA" id="ARBA00022679"/>
    </source>
</evidence>
<dbReference type="PANTHER" id="PTHR30443">
    <property type="entry name" value="INNER MEMBRANE PROTEIN"/>
    <property type="match status" value="1"/>
</dbReference>
<dbReference type="Proteomes" id="UP000199073">
    <property type="component" value="Unassembled WGS sequence"/>
</dbReference>
<evidence type="ECO:0000256" key="6">
    <source>
        <dbReference type="ARBA" id="ARBA00022989"/>
    </source>
</evidence>
<evidence type="ECO:0000256" key="2">
    <source>
        <dbReference type="ARBA" id="ARBA00022475"/>
    </source>
</evidence>
<dbReference type="InterPro" id="IPR040423">
    <property type="entry name" value="PEA_transferase"/>
</dbReference>
<dbReference type="GO" id="GO:0016776">
    <property type="term" value="F:phosphotransferase activity, phosphate group as acceptor"/>
    <property type="evidence" value="ECO:0007669"/>
    <property type="project" value="TreeGrafter"/>
</dbReference>
<keyword evidence="4 11" id="KW-0808">Transferase</keyword>
<dbReference type="AlphaFoldDB" id="A0A1H0KT16"/>
<dbReference type="SUPFAM" id="SSF53649">
    <property type="entry name" value="Alkaline phosphatase-like"/>
    <property type="match status" value="1"/>
</dbReference>
<organism evidence="11 12">
    <name type="scientific">Desulforhopalus singaporensis</name>
    <dbReference type="NCBI Taxonomy" id="91360"/>
    <lineage>
        <taxon>Bacteria</taxon>
        <taxon>Pseudomonadati</taxon>
        <taxon>Thermodesulfobacteriota</taxon>
        <taxon>Desulfobulbia</taxon>
        <taxon>Desulfobulbales</taxon>
        <taxon>Desulfocapsaceae</taxon>
        <taxon>Desulforhopalus</taxon>
    </lineage>
</organism>
<dbReference type="Pfam" id="PF08019">
    <property type="entry name" value="EptA_B_N"/>
    <property type="match status" value="1"/>
</dbReference>
<feature type="domain" description="Phosphoethanolamine transferase N-terminal" evidence="10">
    <location>
        <begin position="71"/>
        <end position="218"/>
    </location>
</feature>
<keyword evidence="12" id="KW-1185">Reference proteome</keyword>
<feature type="transmembrane region" description="Helical" evidence="8">
    <location>
        <begin position="90"/>
        <end position="111"/>
    </location>
</feature>
<evidence type="ECO:0000256" key="5">
    <source>
        <dbReference type="ARBA" id="ARBA00022692"/>
    </source>
</evidence>
<evidence type="ECO:0000313" key="11">
    <source>
        <dbReference type="EMBL" id="SDO59089.1"/>
    </source>
</evidence>
<dbReference type="GO" id="GO:0009244">
    <property type="term" value="P:lipopolysaccharide core region biosynthetic process"/>
    <property type="evidence" value="ECO:0007669"/>
    <property type="project" value="TreeGrafter"/>
</dbReference>
<reference evidence="11 12" key="1">
    <citation type="submission" date="2016-10" db="EMBL/GenBank/DDBJ databases">
        <authorList>
            <person name="de Groot N.N."/>
        </authorList>
    </citation>
    <scope>NUCLEOTIDE SEQUENCE [LARGE SCALE GENOMIC DNA]</scope>
    <source>
        <strain evidence="11 12">DSM 12130</strain>
    </source>
</reference>
<dbReference type="InterPro" id="IPR017850">
    <property type="entry name" value="Alkaline_phosphatase_core_sf"/>
</dbReference>
<feature type="transmembrane region" description="Helical" evidence="8">
    <location>
        <begin position="131"/>
        <end position="153"/>
    </location>
</feature>
<feature type="domain" description="Sulfatase N-terminal" evidence="9">
    <location>
        <begin position="252"/>
        <end position="540"/>
    </location>
</feature>